<evidence type="ECO:0000313" key="2">
    <source>
        <dbReference type="Proteomes" id="UP001500540"/>
    </source>
</evidence>
<accession>A0ABP7G985</accession>
<dbReference type="RefSeq" id="WP_344780969.1">
    <property type="nucleotide sequence ID" value="NZ_BAABAF010000002.1"/>
</dbReference>
<name>A0ABP7G985_9MICO</name>
<dbReference type="Proteomes" id="UP001500540">
    <property type="component" value="Unassembled WGS sequence"/>
</dbReference>
<evidence type="ECO:0000313" key="1">
    <source>
        <dbReference type="EMBL" id="GAA3758473.1"/>
    </source>
</evidence>
<comment type="caution">
    <text evidence="1">The sequence shown here is derived from an EMBL/GenBank/DDBJ whole genome shotgun (WGS) entry which is preliminary data.</text>
</comment>
<reference evidence="2" key="1">
    <citation type="journal article" date="2019" name="Int. J. Syst. Evol. Microbiol.">
        <title>The Global Catalogue of Microorganisms (GCM) 10K type strain sequencing project: providing services to taxonomists for standard genome sequencing and annotation.</title>
        <authorList>
            <consortium name="The Broad Institute Genomics Platform"/>
            <consortium name="The Broad Institute Genome Sequencing Center for Infectious Disease"/>
            <person name="Wu L."/>
            <person name="Ma J."/>
        </authorList>
    </citation>
    <scope>NUCLEOTIDE SEQUENCE [LARGE SCALE GENOMIC DNA]</scope>
    <source>
        <strain evidence="2">JCM 16950</strain>
    </source>
</reference>
<gene>
    <name evidence="1" type="ORF">GCM10022240_08990</name>
</gene>
<dbReference type="EMBL" id="BAABAF010000002">
    <property type="protein sequence ID" value="GAA3758473.1"/>
    <property type="molecule type" value="Genomic_DNA"/>
</dbReference>
<protein>
    <submittedName>
        <fullName evidence="1">Uncharacterized protein</fullName>
    </submittedName>
</protein>
<keyword evidence="2" id="KW-1185">Reference proteome</keyword>
<proteinExistence type="predicted"/>
<sequence>MTMHPAIGYAIVTQEIQERVRDAERRRFLKEHPDQIVRRAPGRWMRLVRRILPFRASPRSHQAPCETATAR</sequence>
<organism evidence="1 2">
    <name type="scientific">Microbacterium kribbense</name>
    <dbReference type="NCBI Taxonomy" id="433645"/>
    <lineage>
        <taxon>Bacteria</taxon>
        <taxon>Bacillati</taxon>
        <taxon>Actinomycetota</taxon>
        <taxon>Actinomycetes</taxon>
        <taxon>Micrococcales</taxon>
        <taxon>Microbacteriaceae</taxon>
        <taxon>Microbacterium</taxon>
    </lineage>
</organism>